<protein>
    <submittedName>
        <fullName evidence="2">Uncharacterized protein</fullName>
    </submittedName>
</protein>
<dbReference type="AlphaFoldDB" id="A0A0A9GWB0"/>
<sequence>MASHPRPHSSHPSASLLPLSPPPDGGLALVLEEEAAPSPSAAGARRSRRSPAM</sequence>
<feature type="region of interest" description="Disordered" evidence="1">
    <location>
        <begin position="1"/>
        <end position="53"/>
    </location>
</feature>
<name>A0A0A9GWB0_ARUDO</name>
<accession>A0A0A9GWB0</accession>
<proteinExistence type="predicted"/>
<reference evidence="2" key="2">
    <citation type="journal article" date="2015" name="Data Brief">
        <title>Shoot transcriptome of the giant reed, Arundo donax.</title>
        <authorList>
            <person name="Barrero R.A."/>
            <person name="Guerrero F.D."/>
            <person name="Moolhuijzen P."/>
            <person name="Goolsby J.A."/>
            <person name="Tidwell J."/>
            <person name="Bellgard S.E."/>
            <person name="Bellgard M.I."/>
        </authorList>
    </citation>
    <scope>NUCLEOTIDE SEQUENCE</scope>
    <source>
        <tissue evidence="2">Shoot tissue taken approximately 20 cm above the soil surface</tissue>
    </source>
</reference>
<dbReference type="EMBL" id="GBRH01170062">
    <property type="protein sequence ID" value="JAE27834.1"/>
    <property type="molecule type" value="Transcribed_RNA"/>
</dbReference>
<evidence type="ECO:0000256" key="1">
    <source>
        <dbReference type="SAM" id="MobiDB-lite"/>
    </source>
</evidence>
<organism evidence="2">
    <name type="scientific">Arundo donax</name>
    <name type="common">Giant reed</name>
    <name type="synonym">Donax arundinaceus</name>
    <dbReference type="NCBI Taxonomy" id="35708"/>
    <lineage>
        <taxon>Eukaryota</taxon>
        <taxon>Viridiplantae</taxon>
        <taxon>Streptophyta</taxon>
        <taxon>Embryophyta</taxon>
        <taxon>Tracheophyta</taxon>
        <taxon>Spermatophyta</taxon>
        <taxon>Magnoliopsida</taxon>
        <taxon>Liliopsida</taxon>
        <taxon>Poales</taxon>
        <taxon>Poaceae</taxon>
        <taxon>PACMAD clade</taxon>
        <taxon>Arundinoideae</taxon>
        <taxon>Arundineae</taxon>
        <taxon>Arundo</taxon>
    </lineage>
</organism>
<reference evidence="2" key="1">
    <citation type="submission" date="2014-09" db="EMBL/GenBank/DDBJ databases">
        <authorList>
            <person name="Magalhaes I.L.F."/>
            <person name="Oliveira U."/>
            <person name="Santos F.R."/>
            <person name="Vidigal T.H.D.A."/>
            <person name="Brescovit A.D."/>
            <person name="Santos A.J."/>
        </authorList>
    </citation>
    <scope>NUCLEOTIDE SEQUENCE</scope>
    <source>
        <tissue evidence="2">Shoot tissue taken approximately 20 cm above the soil surface</tissue>
    </source>
</reference>
<evidence type="ECO:0000313" key="2">
    <source>
        <dbReference type="EMBL" id="JAE27834.1"/>
    </source>
</evidence>